<organism evidence="2 3">
    <name type="scientific">Paraburkholderia solitsugae</name>
    <dbReference type="NCBI Taxonomy" id="2675748"/>
    <lineage>
        <taxon>Bacteria</taxon>
        <taxon>Pseudomonadati</taxon>
        <taxon>Pseudomonadota</taxon>
        <taxon>Betaproteobacteria</taxon>
        <taxon>Burkholderiales</taxon>
        <taxon>Burkholderiaceae</taxon>
        <taxon>Paraburkholderia</taxon>
    </lineage>
</organism>
<feature type="chain" id="PRO_5046561394" description="DUF680 domain-containing protein" evidence="1">
    <location>
        <begin position="23"/>
        <end position="99"/>
    </location>
</feature>
<name>A0ABX2C2T4_9BURK</name>
<dbReference type="EMBL" id="WOEY01000135">
    <property type="protein sequence ID" value="NPT46553.1"/>
    <property type="molecule type" value="Genomic_DNA"/>
</dbReference>
<evidence type="ECO:0008006" key="4">
    <source>
        <dbReference type="Google" id="ProtNLM"/>
    </source>
</evidence>
<proteinExistence type="predicted"/>
<accession>A0ABX2C2T4</accession>
<evidence type="ECO:0000313" key="2">
    <source>
        <dbReference type="EMBL" id="NPT46553.1"/>
    </source>
</evidence>
<protein>
    <recommendedName>
        <fullName evidence="4">DUF680 domain-containing protein</fullName>
    </recommendedName>
</protein>
<gene>
    <name evidence="2" type="ORF">GNZ12_35625</name>
</gene>
<sequence length="99" mass="10146">MKLAQSLIVAVALAIPVVPSFARSKLAVTPTNTQVAQTSVNPANGAATDFGGVADGTSASGTHHQLRSFRSAVSRVGHKIQGSVRPDANDGMKPVYFGS</sequence>
<evidence type="ECO:0000256" key="1">
    <source>
        <dbReference type="SAM" id="SignalP"/>
    </source>
</evidence>
<evidence type="ECO:0000313" key="3">
    <source>
        <dbReference type="Proteomes" id="UP000652198"/>
    </source>
</evidence>
<keyword evidence="3" id="KW-1185">Reference proteome</keyword>
<dbReference type="RefSeq" id="WP_172316661.1">
    <property type="nucleotide sequence ID" value="NZ_WOEY01000135.1"/>
</dbReference>
<dbReference type="Proteomes" id="UP000652198">
    <property type="component" value="Unassembled WGS sequence"/>
</dbReference>
<reference evidence="2 3" key="1">
    <citation type="submission" date="2019-11" db="EMBL/GenBank/DDBJ databases">
        <title>Metabolism of dissolved organic matter in forest soils.</title>
        <authorList>
            <person name="Cyle K.T."/>
            <person name="Wilhelm R.C."/>
            <person name="Martinez C.E."/>
        </authorList>
    </citation>
    <scope>NUCLEOTIDE SEQUENCE [LARGE SCALE GENOMIC DNA]</scope>
    <source>
        <strain evidence="2 3">1N</strain>
    </source>
</reference>
<comment type="caution">
    <text evidence="2">The sequence shown here is derived from an EMBL/GenBank/DDBJ whole genome shotgun (WGS) entry which is preliminary data.</text>
</comment>
<feature type="signal peptide" evidence="1">
    <location>
        <begin position="1"/>
        <end position="22"/>
    </location>
</feature>
<keyword evidence="1" id="KW-0732">Signal</keyword>